<sequence>MRIMITGCHGLLGQSVLKMFLKSTDSEILATAKDARTFLDFGGFDYTMLDITSRSDVKNLVVYFRPDVIINTAAYTNVDGCETNRELAWRVNVEGVRNLVNSARRVDAKLIHISTDYIFDGKNGPYTEDAIPNPINYYGRTKLASENEIKIGGIRFAILRTNVLYGVGKNVKSNFALWLYQKLSNGESIKVVTDQIGNPTYVDDLAFAILKIVEFDKEGIYNVGGKDFVDRYTFAVKLAEIFGFDRELITPVKTSELNQIAPRPLKSGLVTLKAESELGLKPYGVEDGIREFKAKLNEL</sequence>
<protein>
    <recommendedName>
        <fullName evidence="4 6">dTDP-4-dehydrorhamnose reductase</fullName>
        <ecNumber evidence="3 6">1.1.1.133</ecNumber>
    </recommendedName>
</protein>
<evidence type="ECO:0000256" key="6">
    <source>
        <dbReference type="RuleBase" id="RU364082"/>
    </source>
</evidence>
<comment type="function">
    <text evidence="6">Catalyzes the reduction of dTDP-6-deoxy-L-lyxo-4-hexulose to yield dTDP-L-rhamnose.</text>
</comment>
<dbReference type="InterPro" id="IPR029903">
    <property type="entry name" value="RmlD-like-bd"/>
</dbReference>
<evidence type="ECO:0000256" key="4">
    <source>
        <dbReference type="ARBA" id="ARBA00017099"/>
    </source>
</evidence>
<reference evidence="8 9" key="1">
    <citation type="submission" date="2015-11" db="EMBL/GenBank/DDBJ databases">
        <authorList>
            <person name="Varghese N."/>
        </authorList>
    </citation>
    <scope>NUCLEOTIDE SEQUENCE [LARGE SCALE GENOMIC DNA]</scope>
    <source>
        <strain evidence="8 9">JGI-24</strain>
    </source>
</reference>
<evidence type="ECO:0000313" key="8">
    <source>
        <dbReference type="EMBL" id="CUS96034.1"/>
    </source>
</evidence>
<dbReference type="PANTHER" id="PTHR10491">
    <property type="entry name" value="DTDP-4-DEHYDRORHAMNOSE REDUCTASE"/>
    <property type="match status" value="1"/>
</dbReference>
<organism evidence="8 9">
    <name type="scientific">Kryptobacter tengchongensis</name>
    <dbReference type="NCBI Taxonomy" id="1643429"/>
    <lineage>
        <taxon>Bacteria</taxon>
        <taxon>Pseudomonadati</taxon>
        <taxon>Candidatus Kryptoniota</taxon>
        <taxon>Candidatus Kryptobacter</taxon>
    </lineage>
</organism>
<dbReference type="UniPathway" id="UPA00124"/>
<dbReference type="InterPro" id="IPR036291">
    <property type="entry name" value="NAD(P)-bd_dom_sf"/>
</dbReference>
<accession>A0A656D0H4</accession>
<comment type="similarity">
    <text evidence="2 6">Belongs to the dTDP-4-dehydrorhamnose reductase family.</text>
</comment>
<evidence type="ECO:0000256" key="3">
    <source>
        <dbReference type="ARBA" id="ARBA00012929"/>
    </source>
</evidence>
<name>A0A656D0H4_KRYT1</name>
<evidence type="ECO:0000259" key="7">
    <source>
        <dbReference type="Pfam" id="PF04321"/>
    </source>
</evidence>
<keyword evidence="9" id="KW-1185">Reference proteome</keyword>
<evidence type="ECO:0000256" key="2">
    <source>
        <dbReference type="ARBA" id="ARBA00010944"/>
    </source>
</evidence>
<dbReference type="Gene3D" id="3.40.50.720">
    <property type="entry name" value="NAD(P)-binding Rossmann-like Domain"/>
    <property type="match status" value="1"/>
</dbReference>
<dbReference type="GO" id="GO:0008831">
    <property type="term" value="F:dTDP-4-dehydrorhamnose reductase activity"/>
    <property type="evidence" value="ECO:0007669"/>
    <property type="project" value="UniProtKB-EC"/>
</dbReference>
<dbReference type="CDD" id="cd05254">
    <property type="entry name" value="dTDP_HR_like_SDR_e"/>
    <property type="match status" value="1"/>
</dbReference>
<dbReference type="InterPro" id="IPR005913">
    <property type="entry name" value="dTDP_dehydrorham_reduct"/>
</dbReference>
<dbReference type="PANTHER" id="PTHR10491:SF4">
    <property type="entry name" value="METHIONINE ADENOSYLTRANSFERASE 2 SUBUNIT BETA"/>
    <property type="match status" value="1"/>
</dbReference>
<feature type="domain" description="RmlD-like substrate binding" evidence="7">
    <location>
        <begin position="1"/>
        <end position="294"/>
    </location>
</feature>
<keyword evidence="6" id="KW-0560">Oxidoreductase</keyword>
<evidence type="ECO:0000256" key="5">
    <source>
        <dbReference type="ARBA" id="ARBA00048200"/>
    </source>
</evidence>
<dbReference type="Proteomes" id="UP000243065">
    <property type="component" value="Unassembled WGS sequence"/>
</dbReference>
<dbReference type="OrthoDB" id="9803892at2"/>
<dbReference type="SUPFAM" id="SSF51735">
    <property type="entry name" value="NAD(P)-binding Rossmann-fold domains"/>
    <property type="match status" value="1"/>
</dbReference>
<gene>
    <name evidence="8" type="ORF">JGI24_00046</name>
</gene>
<evidence type="ECO:0000256" key="1">
    <source>
        <dbReference type="ARBA" id="ARBA00004781"/>
    </source>
</evidence>
<dbReference type="RefSeq" id="WP_072149545.1">
    <property type="nucleotide sequence ID" value="NZ_CZVU01000001.1"/>
</dbReference>
<dbReference type="EMBL" id="CZVU01000001">
    <property type="protein sequence ID" value="CUS96034.1"/>
    <property type="molecule type" value="Genomic_DNA"/>
</dbReference>
<evidence type="ECO:0000313" key="9">
    <source>
        <dbReference type="Proteomes" id="UP000243065"/>
    </source>
</evidence>
<dbReference type="EC" id="1.1.1.133" evidence="3 6"/>
<proteinExistence type="inferred from homology"/>
<dbReference type="Pfam" id="PF04321">
    <property type="entry name" value="RmlD_sub_bind"/>
    <property type="match status" value="1"/>
</dbReference>
<comment type="catalytic activity">
    <reaction evidence="5">
        <text>dTDP-beta-L-rhamnose + NADP(+) = dTDP-4-dehydro-beta-L-rhamnose + NADPH + H(+)</text>
        <dbReference type="Rhea" id="RHEA:21796"/>
        <dbReference type="ChEBI" id="CHEBI:15378"/>
        <dbReference type="ChEBI" id="CHEBI:57510"/>
        <dbReference type="ChEBI" id="CHEBI:57783"/>
        <dbReference type="ChEBI" id="CHEBI:58349"/>
        <dbReference type="ChEBI" id="CHEBI:62830"/>
        <dbReference type="EC" id="1.1.1.133"/>
    </reaction>
</comment>
<dbReference type="GO" id="GO:0019305">
    <property type="term" value="P:dTDP-rhamnose biosynthetic process"/>
    <property type="evidence" value="ECO:0007669"/>
    <property type="project" value="UniProtKB-UniPathway"/>
</dbReference>
<dbReference type="AlphaFoldDB" id="A0A656D0H4"/>
<comment type="pathway">
    <text evidence="1 6">Carbohydrate biosynthesis; dTDP-L-rhamnose biosynthesis.</text>
</comment>
<keyword evidence="6" id="KW-0521">NADP</keyword>
<dbReference type="NCBIfam" id="TIGR01214">
    <property type="entry name" value="rmlD"/>
    <property type="match status" value="1"/>
</dbReference>